<sequence>MNLKQWKKISIDKLRENEFYFGDDAFWLGTIIDKLLEKYNIDLEAELDDELENNLNSDLNKLMQGQLIEQILGFTYFYGERIEVYPDVLIPRPDSEIMLETIKEYIPYINSIKHKSTNKEINILEIGIGSGALSISLAKMLDSFGINYRILASDIAPAAINASKKNIQAHNLDEKVKVELADLWPNEVLDGNYKIDLLLSNPPYVAESEIDDESMFEYEPKTALVADNNGLEIYNRIFSEVNKYLNKGALIVLEHGHEQKQALINLAENNYNYIRTNKDLASRDRISVFIFE</sequence>
<evidence type="ECO:0000256" key="1">
    <source>
        <dbReference type="ARBA" id="ARBA00012771"/>
    </source>
</evidence>
<evidence type="ECO:0000256" key="3">
    <source>
        <dbReference type="ARBA" id="ARBA00022679"/>
    </source>
</evidence>
<accession>A0A2S0KMN9</accession>
<organism evidence="7 8">
    <name type="scientific">Fastidiosipila sanguinis</name>
    <dbReference type="NCBI Taxonomy" id="236753"/>
    <lineage>
        <taxon>Bacteria</taxon>
        <taxon>Bacillati</taxon>
        <taxon>Bacillota</taxon>
        <taxon>Clostridia</taxon>
        <taxon>Eubacteriales</taxon>
        <taxon>Oscillospiraceae</taxon>
        <taxon>Fastidiosipila</taxon>
    </lineage>
</organism>
<dbReference type="RefSeq" id="WP_106012285.1">
    <property type="nucleotide sequence ID" value="NZ_CP027226.1"/>
</dbReference>
<dbReference type="InterPro" id="IPR007848">
    <property type="entry name" value="Small_mtfrase_dom"/>
</dbReference>
<dbReference type="KEGG" id="fsa:C5Q98_03230"/>
<protein>
    <recommendedName>
        <fullName evidence="1">peptide chain release factor N(5)-glutamine methyltransferase</fullName>
        <ecNumber evidence="1">2.1.1.297</ecNumber>
    </recommendedName>
</protein>
<dbReference type="InterPro" id="IPR050320">
    <property type="entry name" value="N5-glutamine_MTase"/>
</dbReference>
<evidence type="ECO:0000256" key="5">
    <source>
        <dbReference type="ARBA" id="ARBA00048391"/>
    </source>
</evidence>
<dbReference type="AlphaFoldDB" id="A0A2S0KMN9"/>
<dbReference type="Pfam" id="PF05175">
    <property type="entry name" value="MTS"/>
    <property type="match status" value="1"/>
</dbReference>
<dbReference type="InterPro" id="IPR004556">
    <property type="entry name" value="HemK-like"/>
</dbReference>
<dbReference type="EMBL" id="CP027226">
    <property type="protein sequence ID" value="AVM42302.1"/>
    <property type="molecule type" value="Genomic_DNA"/>
</dbReference>
<evidence type="ECO:0000256" key="4">
    <source>
        <dbReference type="ARBA" id="ARBA00022691"/>
    </source>
</evidence>
<keyword evidence="4" id="KW-0949">S-adenosyl-L-methionine</keyword>
<keyword evidence="2" id="KW-0489">Methyltransferase</keyword>
<evidence type="ECO:0000313" key="7">
    <source>
        <dbReference type="EMBL" id="AVM42302.1"/>
    </source>
</evidence>
<dbReference type="PROSITE" id="PS00092">
    <property type="entry name" value="N6_MTASE"/>
    <property type="match status" value="1"/>
</dbReference>
<keyword evidence="8" id="KW-1185">Reference proteome</keyword>
<evidence type="ECO:0000259" key="6">
    <source>
        <dbReference type="Pfam" id="PF05175"/>
    </source>
</evidence>
<dbReference type="GO" id="GO:0102559">
    <property type="term" value="F:peptide chain release factor N(5)-glutamine methyltransferase activity"/>
    <property type="evidence" value="ECO:0007669"/>
    <property type="project" value="UniProtKB-EC"/>
</dbReference>
<dbReference type="InterPro" id="IPR002052">
    <property type="entry name" value="DNA_methylase_N6_adenine_CS"/>
</dbReference>
<keyword evidence="3" id="KW-0808">Transferase</keyword>
<dbReference type="GO" id="GO:0032259">
    <property type="term" value="P:methylation"/>
    <property type="evidence" value="ECO:0007669"/>
    <property type="project" value="UniProtKB-KW"/>
</dbReference>
<evidence type="ECO:0000313" key="8">
    <source>
        <dbReference type="Proteomes" id="UP000237947"/>
    </source>
</evidence>
<dbReference type="Proteomes" id="UP000237947">
    <property type="component" value="Chromosome"/>
</dbReference>
<dbReference type="SUPFAM" id="SSF53335">
    <property type="entry name" value="S-adenosyl-L-methionine-dependent methyltransferases"/>
    <property type="match status" value="1"/>
</dbReference>
<comment type="catalytic activity">
    <reaction evidence="5">
        <text>L-glutaminyl-[peptide chain release factor] + S-adenosyl-L-methionine = N(5)-methyl-L-glutaminyl-[peptide chain release factor] + S-adenosyl-L-homocysteine + H(+)</text>
        <dbReference type="Rhea" id="RHEA:42896"/>
        <dbReference type="Rhea" id="RHEA-COMP:10271"/>
        <dbReference type="Rhea" id="RHEA-COMP:10272"/>
        <dbReference type="ChEBI" id="CHEBI:15378"/>
        <dbReference type="ChEBI" id="CHEBI:30011"/>
        <dbReference type="ChEBI" id="CHEBI:57856"/>
        <dbReference type="ChEBI" id="CHEBI:59789"/>
        <dbReference type="ChEBI" id="CHEBI:61891"/>
        <dbReference type="EC" id="2.1.1.297"/>
    </reaction>
</comment>
<reference evidence="8" key="1">
    <citation type="submission" date="2018-02" db="EMBL/GenBank/DDBJ databases">
        <authorList>
            <person name="Holder M.E."/>
            <person name="Ajami N.J."/>
            <person name="Petrosino J.F."/>
        </authorList>
    </citation>
    <scope>NUCLEOTIDE SEQUENCE [LARGE SCALE GENOMIC DNA]</scope>
    <source>
        <strain evidence="8">CCUG 47711</strain>
    </source>
</reference>
<dbReference type="PANTHER" id="PTHR18895">
    <property type="entry name" value="HEMK METHYLTRANSFERASE"/>
    <property type="match status" value="1"/>
</dbReference>
<dbReference type="InterPro" id="IPR029063">
    <property type="entry name" value="SAM-dependent_MTases_sf"/>
</dbReference>
<dbReference type="PANTHER" id="PTHR18895:SF74">
    <property type="entry name" value="MTRF1L RELEASE FACTOR GLUTAMINE METHYLTRANSFERASE"/>
    <property type="match status" value="1"/>
</dbReference>
<gene>
    <name evidence="7" type="ORF">C5Q98_03230</name>
</gene>
<feature type="domain" description="Methyltransferase small" evidence="6">
    <location>
        <begin position="117"/>
        <end position="212"/>
    </location>
</feature>
<name>A0A2S0KMN9_9FIRM</name>
<dbReference type="CDD" id="cd02440">
    <property type="entry name" value="AdoMet_MTases"/>
    <property type="match status" value="1"/>
</dbReference>
<dbReference type="OrthoDB" id="9800643at2"/>
<dbReference type="Gene3D" id="3.40.50.150">
    <property type="entry name" value="Vaccinia Virus protein VP39"/>
    <property type="match status" value="1"/>
</dbReference>
<proteinExistence type="predicted"/>
<dbReference type="EC" id="2.1.1.297" evidence="1"/>
<evidence type="ECO:0000256" key="2">
    <source>
        <dbReference type="ARBA" id="ARBA00022603"/>
    </source>
</evidence>
<dbReference type="NCBIfam" id="TIGR00536">
    <property type="entry name" value="hemK_fam"/>
    <property type="match status" value="1"/>
</dbReference>
<dbReference type="GO" id="GO:0003676">
    <property type="term" value="F:nucleic acid binding"/>
    <property type="evidence" value="ECO:0007669"/>
    <property type="project" value="InterPro"/>
</dbReference>